<dbReference type="AlphaFoldDB" id="A0AB34IDM7"/>
<accession>A0AB34IDM7</accession>
<reference evidence="3 4" key="1">
    <citation type="journal article" date="2024" name="Science">
        <title>Giant polyketide synthase enzymes in the biosynthesis of giant marine polyether toxins.</title>
        <authorList>
            <person name="Fallon T.R."/>
            <person name="Shende V.V."/>
            <person name="Wierzbicki I.H."/>
            <person name="Pendleton A.L."/>
            <person name="Watervoot N.F."/>
            <person name="Auber R.P."/>
            <person name="Gonzalez D.J."/>
            <person name="Wisecaver J.H."/>
            <person name="Moore B.S."/>
        </authorList>
    </citation>
    <scope>NUCLEOTIDE SEQUENCE [LARGE SCALE GENOMIC DNA]</scope>
    <source>
        <strain evidence="3 4">12B1</strain>
    </source>
</reference>
<keyword evidence="2" id="KW-0732">Signal</keyword>
<proteinExistence type="predicted"/>
<sequence length="166" mass="17921">MLSHCLAALLALPLSVHPPAPLRAAPSPGRRSSVVSMSDGPTRPLLMLKDLTHGQNAAERMRTPVREGPAVQYCKYDAIRELTRAARERSRAQGRDGCCSKAASYLETTTRRGAGESERSASTPALSTEPTTRSEARRARPQAVDTTTTAVYLQSTVRPVHTDSNP</sequence>
<feature type="chain" id="PRO_5044245696" evidence="2">
    <location>
        <begin position="25"/>
        <end position="166"/>
    </location>
</feature>
<feature type="signal peptide" evidence="2">
    <location>
        <begin position="1"/>
        <end position="24"/>
    </location>
</feature>
<keyword evidence="4" id="KW-1185">Reference proteome</keyword>
<dbReference type="EMBL" id="JBGBPQ010000030">
    <property type="protein sequence ID" value="KAL1495989.1"/>
    <property type="molecule type" value="Genomic_DNA"/>
</dbReference>
<feature type="region of interest" description="Disordered" evidence="1">
    <location>
        <begin position="22"/>
        <end position="41"/>
    </location>
</feature>
<feature type="compositionally biased region" description="Basic and acidic residues" evidence="1">
    <location>
        <begin position="109"/>
        <end position="119"/>
    </location>
</feature>
<feature type="compositionally biased region" description="Polar residues" evidence="1">
    <location>
        <begin position="120"/>
        <end position="131"/>
    </location>
</feature>
<protein>
    <submittedName>
        <fullName evidence="3">Uncharacterized protein</fullName>
    </submittedName>
</protein>
<evidence type="ECO:0000313" key="3">
    <source>
        <dbReference type="EMBL" id="KAL1495989.1"/>
    </source>
</evidence>
<feature type="compositionally biased region" description="Polar residues" evidence="1">
    <location>
        <begin position="144"/>
        <end position="166"/>
    </location>
</feature>
<evidence type="ECO:0000256" key="1">
    <source>
        <dbReference type="SAM" id="MobiDB-lite"/>
    </source>
</evidence>
<gene>
    <name evidence="3" type="ORF">AB1Y20_014626</name>
</gene>
<organism evidence="3 4">
    <name type="scientific">Prymnesium parvum</name>
    <name type="common">Toxic golden alga</name>
    <dbReference type="NCBI Taxonomy" id="97485"/>
    <lineage>
        <taxon>Eukaryota</taxon>
        <taxon>Haptista</taxon>
        <taxon>Haptophyta</taxon>
        <taxon>Prymnesiophyceae</taxon>
        <taxon>Prymnesiales</taxon>
        <taxon>Prymnesiaceae</taxon>
        <taxon>Prymnesium</taxon>
    </lineage>
</organism>
<feature type="region of interest" description="Disordered" evidence="1">
    <location>
        <begin position="107"/>
        <end position="166"/>
    </location>
</feature>
<evidence type="ECO:0000313" key="4">
    <source>
        <dbReference type="Proteomes" id="UP001515480"/>
    </source>
</evidence>
<dbReference type="Proteomes" id="UP001515480">
    <property type="component" value="Unassembled WGS sequence"/>
</dbReference>
<comment type="caution">
    <text evidence="3">The sequence shown here is derived from an EMBL/GenBank/DDBJ whole genome shotgun (WGS) entry which is preliminary data.</text>
</comment>
<evidence type="ECO:0000256" key="2">
    <source>
        <dbReference type="SAM" id="SignalP"/>
    </source>
</evidence>
<name>A0AB34IDM7_PRYPA</name>